<organism evidence="2 3">
    <name type="scientific">Gossypium lobatum</name>
    <dbReference type="NCBI Taxonomy" id="34289"/>
    <lineage>
        <taxon>Eukaryota</taxon>
        <taxon>Viridiplantae</taxon>
        <taxon>Streptophyta</taxon>
        <taxon>Embryophyta</taxon>
        <taxon>Tracheophyta</taxon>
        <taxon>Spermatophyta</taxon>
        <taxon>Magnoliopsida</taxon>
        <taxon>eudicotyledons</taxon>
        <taxon>Gunneridae</taxon>
        <taxon>Pentapetalae</taxon>
        <taxon>rosids</taxon>
        <taxon>malvids</taxon>
        <taxon>Malvales</taxon>
        <taxon>Malvaceae</taxon>
        <taxon>Malvoideae</taxon>
        <taxon>Gossypium</taxon>
    </lineage>
</organism>
<accession>A0A7J8MUM1</accession>
<protein>
    <submittedName>
        <fullName evidence="2">Uncharacterized protein</fullName>
    </submittedName>
</protein>
<proteinExistence type="predicted"/>
<name>A0A7J8MUM1_9ROSI</name>
<feature type="non-terminal residue" evidence="2">
    <location>
        <position position="22"/>
    </location>
</feature>
<dbReference type="EMBL" id="JABEZX010000010">
    <property type="protein sequence ID" value="MBA0568403.1"/>
    <property type="molecule type" value="Genomic_DNA"/>
</dbReference>
<comment type="caution">
    <text evidence="2">The sequence shown here is derived from an EMBL/GenBank/DDBJ whole genome shotgun (WGS) entry which is preliminary data.</text>
</comment>
<keyword evidence="3" id="KW-1185">Reference proteome</keyword>
<dbReference type="AlphaFoldDB" id="A0A7J8MUM1"/>
<feature type="region of interest" description="Disordered" evidence="1">
    <location>
        <begin position="1"/>
        <end position="22"/>
    </location>
</feature>
<evidence type="ECO:0000256" key="1">
    <source>
        <dbReference type="SAM" id="MobiDB-lite"/>
    </source>
</evidence>
<gene>
    <name evidence="2" type="ORF">Golob_005901</name>
</gene>
<sequence>MSTKRTFVEGSVTPPSSHILEN</sequence>
<reference evidence="2 3" key="1">
    <citation type="journal article" date="2019" name="Genome Biol. Evol.">
        <title>Insights into the evolution of the New World diploid cottons (Gossypium, subgenus Houzingenia) based on genome sequencing.</title>
        <authorList>
            <person name="Grover C.E."/>
            <person name="Arick M.A. 2nd"/>
            <person name="Thrash A."/>
            <person name="Conover J.L."/>
            <person name="Sanders W.S."/>
            <person name="Peterson D.G."/>
            <person name="Frelichowski J.E."/>
            <person name="Scheffler J.A."/>
            <person name="Scheffler B.E."/>
            <person name="Wendel J.F."/>
        </authorList>
    </citation>
    <scope>NUCLEOTIDE SEQUENCE [LARGE SCALE GENOMIC DNA]</scope>
    <source>
        <strain evidence="2">157</strain>
        <tissue evidence="2">Leaf</tissue>
    </source>
</reference>
<evidence type="ECO:0000313" key="3">
    <source>
        <dbReference type="Proteomes" id="UP000593572"/>
    </source>
</evidence>
<evidence type="ECO:0000313" key="2">
    <source>
        <dbReference type="EMBL" id="MBA0568403.1"/>
    </source>
</evidence>
<dbReference type="Proteomes" id="UP000593572">
    <property type="component" value="Unassembled WGS sequence"/>
</dbReference>